<organism evidence="1">
    <name type="scientific">Anguilla anguilla</name>
    <name type="common">European freshwater eel</name>
    <name type="synonym">Muraena anguilla</name>
    <dbReference type="NCBI Taxonomy" id="7936"/>
    <lineage>
        <taxon>Eukaryota</taxon>
        <taxon>Metazoa</taxon>
        <taxon>Chordata</taxon>
        <taxon>Craniata</taxon>
        <taxon>Vertebrata</taxon>
        <taxon>Euteleostomi</taxon>
        <taxon>Actinopterygii</taxon>
        <taxon>Neopterygii</taxon>
        <taxon>Teleostei</taxon>
        <taxon>Anguilliformes</taxon>
        <taxon>Anguillidae</taxon>
        <taxon>Anguilla</taxon>
    </lineage>
</organism>
<sequence>MRSVSLFLWGLSTRVDPKA</sequence>
<dbReference type="AlphaFoldDB" id="A0A0E9TL23"/>
<accession>A0A0E9TL23</accession>
<proteinExistence type="predicted"/>
<reference evidence="1" key="2">
    <citation type="journal article" date="2015" name="Fish Shellfish Immunol.">
        <title>Early steps in the European eel (Anguilla anguilla)-Vibrio vulnificus interaction in the gills: Role of the RtxA13 toxin.</title>
        <authorList>
            <person name="Callol A."/>
            <person name="Pajuelo D."/>
            <person name="Ebbesson L."/>
            <person name="Teles M."/>
            <person name="MacKenzie S."/>
            <person name="Amaro C."/>
        </authorList>
    </citation>
    <scope>NUCLEOTIDE SEQUENCE</scope>
</reference>
<dbReference type="EMBL" id="GBXM01055144">
    <property type="protein sequence ID" value="JAH53433.1"/>
    <property type="molecule type" value="Transcribed_RNA"/>
</dbReference>
<reference evidence="1" key="1">
    <citation type="submission" date="2014-11" db="EMBL/GenBank/DDBJ databases">
        <authorList>
            <person name="Amaro Gonzalez C."/>
        </authorList>
    </citation>
    <scope>NUCLEOTIDE SEQUENCE</scope>
</reference>
<evidence type="ECO:0000313" key="1">
    <source>
        <dbReference type="EMBL" id="JAH53433.1"/>
    </source>
</evidence>
<protein>
    <submittedName>
        <fullName evidence="1">Uncharacterized protein</fullName>
    </submittedName>
</protein>
<name>A0A0E9TL23_ANGAN</name>